<feature type="transmembrane region" description="Helical" evidence="11">
    <location>
        <begin position="101"/>
        <end position="119"/>
    </location>
</feature>
<evidence type="ECO:0000256" key="5">
    <source>
        <dbReference type="ARBA" id="ARBA00022824"/>
    </source>
</evidence>
<feature type="transmembrane region" description="Helical" evidence="11">
    <location>
        <begin position="50"/>
        <end position="68"/>
    </location>
</feature>
<accession>A0A1Y1S8L2</accession>
<gene>
    <name evidence="12" type="primary">DGAT1</name>
    <name evidence="12" type="ORF">ECANGB1_591</name>
</gene>
<keyword evidence="8" id="KW-0012">Acyltransferase</keyword>
<reference evidence="12 13" key="1">
    <citation type="journal article" date="2017" name="Environ. Microbiol.">
        <title>Decay of the glycolytic pathway and adaptation to intranuclear parasitism within Enterocytozoonidae microsporidia.</title>
        <authorList>
            <person name="Wiredu Boakye D."/>
            <person name="Jaroenlak P."/>
            <person name="Prachumwat A."/>
            <person name="Williams T.A."/>
            <person name="Bateman K.S."/>
            <person name="Itsathitphaisarn O."/>
            <person name="Sritunyalucksana K."/>
            <person name="Paszkiewicz K.H."/>
            <person name="Moore K.A."/>
            <person name="Stentiford G.D."/>
            <person name="Williams B.A."/>
        </authorList>
    </citation>
    <scope>NUCLEOTIDE SEQUENCE [LARGE SCALE GENOMIC DNA]</scope>
    <source>
        <strain evidence="12 13">GB1</strain>
    </source>
</reference>
<evidence type="ECO:0000256" key="2">
    <source>
        <dbReference type="ARBA" id="ARBA00009010"/>
    </source>
</evidence>
<dbReference type="InterPro" id="IPR004299">
    <property type="entry name" value="MBOAT_fam"/>
</dbReference>
<evidence type="ECO:0000313" key="13">
    <source>
        <dbReference type="Proteomes" id="UP000192639"/>
    </source>
</evidence>
<dbReference type="Proteomes" id="UP000192639">
    <property type="component" value="Unassembled WGS sequence"/>
</dbReference>
<keyword evidence="4 11" id="KW-0812">Transmembrane</keyword>
<evidence type="ECO:0000256" key="10">
    <source>
        <dbReference type="PIRSR" id="PIRSR000439-1"/>
    </source>
</evidence>
<keyword evidence="13" id="KW-1185">Reference proteome</keyword>
<keyword evidence="6 11" id="KW-1133">Transmembrane helix</keyword>
<dbReference type="AlphaFoldDB" id="A0A1Y1S8L2"/>
<dbReference type="EMBL" id="LWDP01000017">
    <property type="protein sequence ID" value="ORD94521.1"/>
    <property type="molecule type" value="Genomic_DNA"/>
</dbReference>
<evidence type="ECO:0000256" key="6">
    <source>
        <dbReference type="ARBA" id="ARBA00022989"/>
    </source>
</evidence>
<feature type="transmembrane region" description="Helical" evidence="11">
    <location>
        <begin position="75"/>
        <end position="95"/>
    </location>
</feature>
<keyword evidence="3" id="KW-0808">Transferase</keyword>
<dbReference type="VEuPathDB" id="MicrosporidiaDB:ECANGB1_591"/>
<comment type="caution">
    <text evidence="12">The sequence shown here is derived from an EMBL/GenBank/DDBJ whole genome shotgun (WGS) entry which is preliminary data.</text>
</comment>
<evidence type="ECO:0000256" key="11">
    <source>
        <dbReference type="SAM" id="Phobius"/>
    </source>
</evidence>
<protein>
    <submittedName>
        <fullName evidence="12">DGAT1</fullName>
    </submittedName>
</protein>
<evidence type="ECO:0000256" key="3">
    <source>
        <dbReference type="ARBA" id="ARBA00022679"/>
    </source>
</evidence>
<feature type="active site" evidence="10">
    <location>
        <position position="288"/>
    </location>
</feature>
<sequence length="355" mass="41461">MPEDEVNGKLNLLKMITLLCVLRAVLGNINEHGLLMKIPFSSIELKEVEIMVALLLGTAVTFRLLFLLTDHKRLFALIGVAHFLTITCVTCKTINNPKAAATIYTLTIWYGLKLVSIFMNRNRISNSKFIRFMFHPTLVYKNRFRLKKRVNFTAIACKTVQGVLSLLVLLIFIDQYGMPTLYKLVEARRPLEFAVCYSDLVFSTITLFYLYFQALFVCFLQVCGECSRFDEKIYFEWWNSTSSREFWSKWNMPVHIFIKEQIYKPLLNRNHSKATIFCLCFLISGIMHEYVLSMTMRRPCGLFFAVMILQLPFLIVSDFVQKYSRNLGNYFFWVNFSIIGQPVVLILIFRSVYNQ</sequence>
<feature type="transmembrane region" description="Helical" evidence="11">
    <location>
        <begin position="150"/>
        <end position="173"/>
    </location>
</feature>
<feature type="transmembrane region" description="Helical" evidence="11">
    <location>
        <begin position="302"/>
        <end position="320"/>
    </location>
</feature>
<dbReference type="PANTHER" id="PTHR10408">
    <property type="entry name" value="STEROL O-ACYLTRANSFERASE"/>
    <property type="match status" value="1"/>
</dbReference>
<comment type="function">
    <text evidence="9">Sterol O-acyltransferase that catalyzes the formation of stery esters.</text>
</comment>
<feature type="transmembrane region" description="Helical" evidence="11">
    <location>
        <begin position="200"/>
        <end position="222"/>
    </location>
</feature>
<dbReference type="GO" id="GO:0008374">
    <property type="term" value="F:O-acyltransferase activity"/>
    <property type="evidence" value="ECO:0007669"/>
    <property type="project" value="InterPro"/>
</dbReference>
<evidence type="ECO:0000256" key="9">
    <source>
        <dbReference type="ARBA" id="ARBA00023568"/>
    </source>
</evidence>
<keyword evidence="5" id="KW-0256">Endoplasmic reticulum</keyword>
<evidence type="ECO:0000313" key="12">
    <source>
        <dbReference type="EMBL" id="ORD94521.1"/>
    </source>
</evidence>
<keyword evidence="7 11" id="KW-0472">Membrane</keyword>
<name>A0A1Y1S8L2_9MICR</name>
<evidence type="ECO:0000256" key="1">
    <source>
        <dbReference type="ARBA" id="ARBA00004477"/>
    </source>
</evidence>
<dbReference type="InterPro" id="IPR014371">
    <property type="entry name" value="Oat_ACAT_DAG_ARE"/>
</dbReference>
<comment type="similarity">
    <text evidence="2">Belongs to the membrane-bound acyltransferase family. Sterol o-acyltransferase subfamily.</text>
</comment>
<evidence type="ECO:0000256" key="4">
    <source>
        <dbReference type="ARBA" id="ARBA00022692"/>
    </source>
</evidence>
<feature type="transmembrane region" description="Helical" evidence="11">
    <location>
        <begin position="332"/>
        <end position="353"/>
    </location>
</feature>
<dbReference type="Pfam" id="PF03062">
    <property type="entry name" value="MBOAT"/>
    <property type="match status" value="1"/>
</dbReference>
<organism evidence="12 13">
    <name type="scientific">Enterospora canceri</name>
    <dbReference type="NCBI Taxonomy" id="1081671"/>
    <lineage>
        <taxon>Eukaryota</taxon>
        <taxon>Fungi</taxon>
        <taxon>Fungi incertae sedis</taxon>
        <taxon>Microsporidia</taxon>
        <taxon>Enterocytozoonidae</taxon>
        <taxon>Enterospora</taxon>
    </lineage>
</organism>
<dbReference type="GO" id="GO:0005789">
    <property type="term" value="C:endoplasmic reticulum membrane"/>
    <property type="evidence" value="ECO:0007669"/>
    <property type="project" value="UniProtKB-SubCell"/>
</dbReference>
<evidence type="ECO:0000256" key="8">
    <source>
        <dbReference type="ARBA" id="ARBA00023315"/>
    </source>
</evidence>
<dbReference type="OrthoDB" id="10039049at2759"/>
<comment type="subcellular location">
    <subcellularLocation>
        <location evidence="1">Endoplasmic reticulum membrane</location>
        <topology evidence="1">Multi-pass membrane protein</topology>
    </subcellularLocation>
</comment>
<evidence type="ECO:0000256" key="7">
    <source>
        <dbReference type="ARBA" id="ARBA00023136"/>
    </source>
</evidence>
<proteinExistence type="inferred from homology"/>